<organism evidence="7 8">
    <name type="scientific">Alternaria burnsii</name>
    <dbReference type="NCBI Taxonomy" id="1187904"/>
    <lineage>
        <taxon>Eukaryota</taxon>
        <taxon>Fungi</taxon>
        <taxon>Dikarya</taxon>
        <taxon>Ascomycota</taxon>
        <taxon>Pezizomycotina</taxon>
        <taxon>Dothideomycetes</taxon>
        <taxon>Pleosporomycetidae</taxon>
        <taxon>Pleosporales</taxon>
        <taxon>Pleosporineae</taxon>
        <taxon>Pleosporaceae</taxon>
        <taxon>Alternaria</taxon>
        <taxon>Alternaria sect. Alternaria</taxon>
    </lineage>
</organism>
<dbReference type="RefSeq" id="XP_038786017.1">
    <property type="nucleotide sequence ID" value="XM_038931520.1"/>
</dbReference>
<dbReference type="InterPro" id="IPR002168">
    <property type="entry name" value="Lipase_GDXG_HIS_AS"/>
</dbReference>
<proteinExistence type="inferred from homology"/>
<feature type="compositionally biased region" description="Basic and acidic residues" evidence="5">
    <location>
        <begin position="198"/>
        <end position="208"/>
    </location>
</feature>
<evidence type="ECO:0000256" key="3">
    <source>
        <dbReference type="ARBA" id="ARBA00022801"/>
    </source>
</evidence>
<dbReference type="Proteomes" id="UP000596902">
    <property type="component" value="Unassembled WGS sequence"/>
</dbReference>
<accession>A0A8H7B664</accession>
<protein>
    <submittedName>
        <fullName evidence="7">Alpha beta-hydrolase</fullName>
    </submittedName>
</protein>
<dbReference type="EMBL" id="JAAABM010000008">
    <property type="protein sequence ID" value="KAF7675754.1"/>
    <property type="molecule type" value="Genomic_DNA"/>
</dbReference>
<evidence type="ECO:0000256" key="5">
    <source>
        <dbReference type="SAM" id="MobiDB-lite"/>
    </source>
</evidence>
<feature type="region of interest" description="Disordered" evidence="5">
    <location>
        <begin position="173"/>
        <end position="208"/>
    </location>
</feature>
<evidence type="ECO:0000256" key="2">
    <source>
        <dbReference type="ARBA" id="ARBA00010515"/>
    </source>
</evidence>
<dbReference type="SUPFAM" id="SSF53474">
    <property type="entry name" value="alpha/beta-Hydrolases"/>
    <property type="match status" value="1"/>
</dbReference>
<dbReference type="Gene3D" id="3.40.50.1820">
    <property type="entry name" value="alpha/beta hydrolase"/>
    <property type="match status" value="1"/>
</dbReference>
<dbReference type="InterPro" id="IPR033140">
    <property type="entry name" value="Lipase_GDXG_put_SER_AS"/>
</dbReference>
<keyword evidence="8" id="KW-1185">Reference proteome</keyword>
<comment type="similarity">
    <text evidence="2">Belongs to the 'GDXG' lipolytic enzyme family.</text>
</comment>
<dbReference type="Pfam" id="PF07859">
    <property type="entry name" value="Abhydrolase_3"/>
    <property type="match status" value="1"/>
</dbReference>
<reference evidence="7" key="1">
    <citation type="submission" date="2020-01" db="EMBL/GenBank/DDBJ databases">
        <authorList>
            <person name="Feng Z.H.Z."/>
        </authorList>
    </citation>
    <scope>NUCLEOTIDE SEQUENCE</scope>
    <source>
        <strain evidence="7">CBS107.38</strain>
    </source>
</reference>
<gene>
    <name evidence="7" type="ORF">GT037_006473</name>
</gene>
<dbReference type="GeneID" id="62204698"/>
<feature type="region of interest" description="Disordered" evidence="5">
    <location>
        <begin position="112"/>
        <end position="146"/>
    </location>
</feature>
<dbReference type="PROSITE" id="PS01173">
    <property type="entry name" value="LIPASE_GDXG_HIS"/>
    <property type="match status" value="1"/>
</dbReference>
<evidence type="ECO:0000313" key="8">
    <source>
        <dbReference type="Proteomes" id="UP000596902"/>
    </source>
</evidence>
<dbReference type="InterPro" id="IPR029058">
    <property type="entry name" value="AB_hydrolase_fold"/>
</dbReference>
<reference evidence="7" key="2">
    <citation type="submission" date="2020-08" db="EMBL/GenBank/DDBJ databases">
        <title>Draft Genome Sequence of Cumin Blight Pathogen Alternaria burnsii.</title>
        <authorList>
            <person name="Feng Z."/>
        </authorList>
    </citation>
    <scope>NUCLEOTIDE SEQUENCE</scope>
    <source>
        <strain evidence="7">CBS107.38</strain>
    </source>
</reference>
<dbReference type="PANTHER" id="PTHR48081:SF8">
    <property type="entry name" value="ALPHA_BETA HYDROLASE FOLD-3 DOMAIN-CONTAINING PROTEIN-RELATED"/>
    <property type="match status" value="1"/>
</dbReference>
<name>A0A8H7B664_9PLEO</name>
<evidence type="ECO:0000259" key="6">
    <source>
        <dbReference type="Pfam" id="PF07859"/>
    </source>
</evidence>
<feature type="compositionally biased region" description="Polar residues" evidence="5">
    <location>
        <begin position="182"/>
        <end position="197"/>
    </location>
</feature>
<feature type="compositionally biased region" description="Basic and acidic residues" evidence="5">
    <location>
        <begin position="123"/>
        <end position="133"/>
    </location>
</feature>
<feature type="domain" description="Alpha/beta hydrolase fold-3" evidence="6">
    <location>
        <begin position="366"/>
        <end position="585"/>
    </location>
</feature>
<dbReference type="GO" id="GO:0016787">
    <property type="term" value="F:hydrolase activity"/>
    <property type="evidence" value="ECO:0007669"/>
    <property type="project" value="UniProtKB-KW"/>
</dbReference>
<evidence type="ECO:0000256" key="1">
    <source>
        <dbReference type="ARBA" id="ARBA00004685"/>
    </source>
</evidence>
<feature type="active site" evidence="4">
    <location>
        <position position="450"/>
    </location>
</feature>
<dbReference type="AlphaFoldDB" id="A0A8H7B664"/>
<feature type="compositionally biased region" description="Acidic residues" evidence="5">
    <location>
        <begin position="134"/>
        <end position="146"/>
    </location>
</feature>
<comment type="pathway">
    <text evidence="1">Mycotoxin biosynthesis.</text>
</comment>
<dbReference type="InterPro" id="IPR013094">
    <property type="entry name" value="AB_hydrolase_3"/>
</dbReference>
<evidence type="ECO:0000256" key="4">
    <source>
        <dbReference type="PROSITE-ProRule" id="PRU10038"/>
    </source>
</evidence>
<evidence type="ECO:0000313" key="7">
    <source>
        <dbReference type="EMBL" id="KAF7675754.1"/>
    </source>
</evidence>
<dbReference type="InterPro" id="IPR050300">
    <property type="entry name" value="GDXG_lipolytic_enzyme"/>
</dbReference>
<dbReference type="PROSITE" id="PS01174">
    <property type="entry name" value="LIPASE_GDXG_SER"/>
    <property type="match status" value="1"/>
</dbReference>
<comment type="caution">
    <text evidence="7">The sequence shown here is derived from an EMBL/GenBank/DDBJ whole genome shotgun (WGS) entry which is preliminary data.</text>
</comment>
<dbReference type="PANTHER" id="PTHR48081">
    <property type="entry name" value="AB HYDROLASE SUPERFAMILY PROTEIN C4A8.06C"/>
    <property type="match status" value="1"/>
</dbReference>
<keyword evidence="3 7" id="KW-0378">Hydrolase</keyword>
<sequence length="614" mass="68051">MAPIVFNRPISPTPDSVMGEVVDNICQQWDIDDAWQALPNGLSYNHAEYAMAWGQPFLIHLSALASLTPGKLEEVQKRLHKRIDHGRKTKGRHSWVMPDDLKTLVELYRRKQPTADRSANRGQKSDFGHRVGQEEEQSEGELADDEHEIREQYMSDSTLQTRDAIGGIAASDDCQDGECTPRSRSGLSHTATSTTLTRSEKRKGDQDLDERVIGKALQPSTSENTYGLLIVFIDSAVSTMVDFTQHPVKGMYALAALGLELVRFPVFIVKFLLFGRQHPSWTFRQAIAVHALFSGLWHVATVQAKTPLPLTPDREKERFLVIKPAKDDVYKGPLRSNKDVVPAEIGATWFPAPLTTGSDKSNVKVVLHIHGGAFVTGDGRTGQCGAPAKKLLKHTLATHIFCPQYRLSTLPASKTSNPFPAALQDSLTSYLYLLNDLKISPKNIILSGDSAGGNLAISLLRYISEYGSDLGLPAPSSVLLWSPWINPADTSASYVHDNRNYATDYLSPPFTSWGTQAYAGEAGEQVLSQPYISHKNRTFKTEVPIWVNGGGGEILYFDVVEWAEKMKQAGNHVQLDIEEHVPHDLLLLGHILGFDQEAVNMAKRAGEWLNEQKR</sequence>